<gene>
    <name evidence="6" type="ORF">C8P70_10158</name>
</gene>
<dbReference type="OrthoDB" id="9814448at2"/>
<feature type="repeat" description="TPR" evidence="3">
    <location>
        <begin position="504"/>
        <end position="537"/>
    </location>
</feature>
<feature type="repeat" description="TPR" evidence="3">
    <location>
        <begin position="762"/>
        <end position="795"/>
    </location>
</feature>
<dbReference type="PANTHER" id="PTHR45586:SF1">
    <property type="entry name" value="LIPOPOLYSACCHARIDE ASSEMBLY PROTEIN B"/>
    <property type="match status" value="1"/>
</dbReference>
<feature type="domain" description="Ancillary SecYEG translocon subunit/Cell division coordinator CpoB TPR" evidence="5">
    <location>
        <begin position="727"/>
        <end position="834"/>
    </location>
</feature>
<evidence type="ECO:0000313" key="7">
    <source>
        <dbReference type="Proteomes" id="UP000295215"/>
    </source>
</evidence>
<keyword evidence="1" id="KW-0677">Repeat</keyword>
<feature type="chain" id="PRO_5020993807" evidence="4">
    <location>
        <begin position="22"/>
        <end position="1007"/>
    </location>
</feature>
<dbReference type="SUPFAM" id="SSF81901">
    <property type="entry name" value="HCP-like"/>
    <property type="match status" value="1"/>
</dbReference>
<keyword evidence="7" id="KW-1185">Reference proteome</keyword>
<dbReference type="Pfam" id="PF13432">
    <property type="entry name" value="TPR_16"/>
    <property type="match status" value="4"/>
</dbReference>
<dbReference type="Proteomes" id="UP000295215">
    <property type="component" value="Unassembled WGS sequence"/>
</dbReference>
<evidence type="ECO:0000256" key="1">
    <source>
        <dbReference type="ARBA" id="ARBA00022737"/>
    </source>
</evidence>
<dbReference type="AlphaFoldDB" id="A0A4V3E9H4"/>
<feature type="repeat" description="TPR" evidence="3">
    <location>
        <begin position="317"/>
        <end position="350"/>
    </location>
</feature>
<feature type="repeat" description="TPR" evidence="3">
    <location>
        <begin position="282"/>
        <end position="315"/>
    </location>
</feature>
<dbReference type="Pfam" id="PF13181">
    <property type="entry name" value="TPR_8"/>
    <property type="match status" value="1"/>
</dbReference>
<dbReference type="Gene3D" id="1.25.40.10">
    <property type="entry name" value="Tetratricopeptide repeat domain"/>
    <property type="match status" value="8"/>
</dbReference>
<feature type="repeat" description="TPR" evidence="3">
    <location>
        <begin position="542"/>
        <end position="575"/>
    </location>
</feature>
<dbReference type="PROSITE" id="PS50005">
    <property type="entry name" value="TPR"/>
    <property type="match status" value="7"/>
</dbReference>
<dbReference type="InterPro" id="IPR019734">
    <property type="entry name" value="TPR_rpt"/>
</dbReference>
<evidence type="ECO:0000256" key="3">
    <source>
        <dbReference type="PROSITE-ProRule" id="PRU00339"/>
    </source>
</evidence>
<protein>
    <submittedName>
        <fullName evidence="6">Tetratricopeptide repeat protein</fullName>
    </submittedName>
</protein>
<accession>A0A4V3E9H4</accession>
<dbReference type="Pfam" id="PF09976">
    <property type="entry name" value="TPR_21"/>
    <property type="match status" value="1"/>
</dbReference>
<reference evidence="6 7" key="1">
    <citation type="submission" date="2019-03" db="EMBL/GenBank/DDBJ databases">
        <title>Genomic Encyclopedia of Archaeal and Bacterial Type Strains, Phase II (KMG-II): from individual species to whole genera.</title>
        <authorList>
            <person name="Goeker M."/>
        </authorList>
    </citation>
    <scope>NUCLEOTIDE SEQUENCE [LARGE SCALE GENOMIC DNA]</scope>
    <source>
        <strain evidence="6 7">DSM 28213</strain>
    </source>
</reference>
<dbReference type="InterPro" id="IPR051012">
    <property type="entry name" value="CellSynth/LPSAsmb/PSIAsmb"/>
</dbReference>
<comment type="caution">
    <text evidence="6">The sequence shown here is derived from an EMBL/GenBank/DDBJ whole genome shotgun (WGS) entry which is preliminary data.</text>
</comment>
<organism evidence="6 7">
    <name type="scientific">Myroides indicus</name>
    <dbReference type="NCBI Taxonomy" id="1323422"/>
    <lineage>
        <taxon>Bacteria</taxon>
        <taxon>Pseudomonadati</taxon>
        <taxon>Bacteroidota</taxon>
        <taxon>Flavobacteriia</taxon>
        <taxon>Flavobacteriales</taxon>
        <taxon>Flavobacteriaceae</taxon>
        <taxon>Myroides</taxon>
    </lineage>
</organism>
<dbReference type="Pfam" id="PF13174">
    <property type="entry name" value="TPR_6"/>
    <property type="match status" value="1"/>
</dbReference>
<evidence type="ECO:0000256" key="4">
    <source>
        <dbReference type="SAM" id="SignalP"/>
    </source>
</evidence>
<dbReference type="InterPro" id="IPR011990">
    <property type="entry name" value="TPR-like_helical_dom_sf"/>
</dbReference>
<dbReference type="PANTHER" id="PTHR45586">
    <property type="entry name" value="TPR REPEAT-CONTAINING PROTEIN PA4667"/>
    <property type="match status" value="1"/>
</dbReference>
<evidence type="ECO:0000313" key="6">
    <source>
        <dbReference type="EMBL" id="TDS66162.1"/>
    </source>
</evidence>
<proteinExistence type="predicted"/>
<dbReference type="SMART" id="SM00028">
    <property type="entry name" value="TPR"/>
    <property type="match status" value="13"/>
</dbReference>
<evidence type="ECO:0000259" key="5">
    <source>
        <dbReference type="Pfam" id="PF09976"/>
    </source>
</evidence>
<keyword evidence="2 3" id="KW-0802">TPR repeat</keyword>
<evidence type="ECO:0000256" key="2">
    <source>
        <dbReference type="ARBA" id="ARBA00022803"/>
    </source>
</evidence>
<sequence>MHKINRLACLSLALSGLTANAQQSAGYTNELADFNHAVSLYQEEQYLAAQILFNKVKQSQLVSHKEIEADCVYYIANCAIRLDQAGAEDKIDEFVKNYPTSSKQNQAYVEVTDYFFMKGEFAKALHYASKVKDESISGDKRLDKFNFEKGYSYFFMKNRSEAKKYLEKVNQNGEWGEQATYYLGYIAYDTDNFDDAKKLFGKVESKTEYKEKMGYYQADMSFKTGNFQKAIEEGLVQINKSTPEEKSELSKIIGESYFNLKEYDKALPYLLDYKGKNEKWSNTDFYQLGYAYYKSNDYNSAIEQFNKIIDGDNGIAQNAYYHLGESYLHTHKKTQALNAFKNASEMRFDANIQQDAFLNYAKLSYDIGNPYQSAPVVLSAFIEKYPSSPYKEEMESLLIDSYITSKNFKEALVLLEKNKSGTNRLAYQKVTFFRGQELFAEGVYEEALKLFDKSLLEKQDLKYTARANYWKAETLFALNRFSDAVKFYELYKNSAEAKETPEYKNLNYNLAYAYFKLKDYPEAAKHFQNYTQTNPKDVNRRVDAYLRLGDCNFVTGKYWPAMEAYNKVIESNTSDVEYARFQKAISYGFVDRHQRKIEDLTLFVKDYPKSNLADDAQYEIGITYVVVGNTSKALAAFDTLLKVHPSSSFKARAILRQGLIYYNGNKSSEALDKFKKVVADYPGSSEAIEAVQNAKLVYMDTGKMDEYATWVKGLSFVEVTDTELDRDTYESAEKQYVQNNTDAAIAGYKKYLQNFPNGSKALQAHFYLGQMYFAAKDYSNAEKHYNSVAQENKNDFTEIALARLAEIYLKEKNTEKALVVLKRLENEAVQEQNKVFSGSNIMKIYYEQNDYANALKYAERILQMSKADAKVKNDAQIIIARTAFKNGEIEKAKKAYADILKSAKGELAAEALYYDAYFKNKESKFEASNESVQKIAKDYSAYKYYGAKGLIVMAKNFYALQDSYQATYILDNVIKNFSEYNDVVTEAQKELDFIKKEEAKRNSSISQ</sequence>
<dbReference type="EMBL" id="SOAG01000001">
    <property type="protein sequence ID" value="TDS66162.1"/>
    <property type="molecule type" value="Genomic_DNA"/>
</dbReference>
<dbReference type="InterPro" id="IPR018704">
    <property type="entry name" value="SecYEG/CpoB_TPR"/>
</dbReference>
<name>A0A4V3E9H4_9FLAO</name>
<dbReference type="SUPFAM" id="SSF48452">
    <property type="entry name" value="TPR-like"/>
    <property type="match status" value="3"/>
</dbReference>
<feature type="signal peptide" evidence="4">
    <location>
        <begin position="1"/>
        <end position="21"/>
    </location>
</feature>
<dbReference type="RefSeq" id="WP_133711349.1">
    <property type="nucleotide sequence ID" value="NZ_SOAG01000001.1"/>
</dbReference>
<feature type="repeat" description="TPR" evidence="3">
    <location>
        <begin position="614"/>
        <end position="647"/>
    </location>
</feature>
<feature type="repeat" description="TPR" evidence="3">
    <location>
        <begin position="651"/>
        <end position="684"/>
    </location>
</feature>
<keyword evidence="4" id="KW-0732">Signal</keyword>